<gene>
    <name evidence="2" type="ORF">ABT384_02520</name>
</gene>
<name>A0ABV1XIU7_9ACTN</name>
<dbReference type="Proteomes" id="UP001486207">
    <property type="component" value="Unassembled WGS sequence"/>
</dbReference>
<feature type="region of interest" description="Disordered" evidence="1">
    <location>
        <begin position="1"/>
        <end position="20"/>
    </location>
</feature>
<proteinExistence type="predicted"/>
<organism evidence="2 3">
    <name type="scientific">Streptomyces lanatus</name>
    <dbReference type="NCBI Taxonomy" id="66900"/>
    <lineage>
        <taxon>Bacteria</taxon>
        <taxon>Bacillati</taxon>
        <taxon>Actinomycetota</taxon>
        <taxon>Actinomycetes</taxon>
        <taxon>Kitasatosporales</taxon>
        <taxon>Streptomycetaceae</taxon>
        <taxon>Streptomyces</taxon>
    </lineage>
</organism>
<keyword evidence="3" id="KW-1185">Reference proteome</keyword>
<protein>
    <submittedName>
        <fullName evidence="2">Uncharacterized protein</fullName>
    </submittedName>
</protein>
<dbReference type="EMBL" id="JBEPFB010000001">
    <property type="protein sequence ID" value="MER7371524.1"/>
    <property type="molecule type" value="Genomic_DNA"/>
</dbReference>
<evidence type="ECO:0000313" key="2">
    <source>
        <dbReference type="EMBL" id="MER7371524.1"/>
    </source>
</evidence>
<dbReference type="RefSeq" id="WP_190068746.1">
    <property type="nucleotide sequence ID" value="NZ_BNBM01000002.1"/>
</dbReference>
<evidence type="ECO:0000313" key="3">
    <source>
        <dbReference type="Proteomes" id="UP001486207"/>
    </source>
</evidence>
<accession>A0ABV1XIU7</accession>
<sequence>MTTCPTVDHSSPSEEPEGGCAQRLTALENRVGELERRQRRDRIVQWVRAGVTSVFHGLWP</sequence>
<evidence type="ECO:0000256" key="1">
    <source>
        <dbReference type="SAM" id="MobiDB-lite"/>
    </source>
</evidence>
<comment type="caution">
    <text evidence="2">The sequence shown here is derived from an EMBL/GenBank/DDBJ whole genome shotgun (WGS) entry which is preliminary data.</text>
</comment>
<reference evidence="2 3" key="1">
    <citation type="submission" date="2024-06" db="EMBL/GenBank/DDBJ databases">
        <title>The Natural Products Discovery Center: Release of the First 8490 Sequenced Strains for Exploring Actinobacteria Biosynthetic Diversity.</title>
        <authorList>
            <person name="Kalkreuter E."/>
            <person name="Kautsar S.A."/>
            <person name="Yang D."/>
            <person name="Bader C.D."/>
            <person name="Teijaro C.N."/>
            <person name="Fluegel L."/>
            <person name="Davis C.M."/>
            <person name="Simpson J.R."/>
            <person name="Lauterbach L."/>
            <person name="Steele A.D."/>
            <person name="Gui C."/>
            <person name="Meng S."/>
            <person name="Li G."/>
            <person name="Viehrig K."/>
            <person name="Ye F."/>
            <person name="Su P."/>
            <person name="Kiefer A.F."/>
            <person name="Nichols A."/>
            <person name="Cepeda A.J."/>
            <person name="Yan W."/>
            <person name="Fan B."/>
            <person name="Jiang Y."/>
            <person name="Adhikari A."/>
            <person name="Zheng C.-J."/>
            <person name="Schuster L."/>
            <person name="Cowan T.M."/>
            <person name="Smanski M.J."/>
            <person name="Chevrette M.G."/>
            <person name="De Carvalho L.P.S."/>
            <person name="Shen B."/>
        </authorList>
    </citation>
    <scope>NUCLEOTIDE SEQUENCE [LARGE SCALE GENOMIC DNA]</scope>
    <source>
        <strain evidence="2 3">NPDC000155</strain>
    </source>
</reference>
<feature type="compositionally biased region" description="Polar residues" evidence="1">
    <location>
        <begin position="1"/>
        <end position="10"/>
    </location>
</feature>